<sequence length="191" mass="22435">MAEQNHIILIKNMVCNRCVLVVTEMLKGLHLTPLNVELGKAVVQEELKPDDWKNIKEALEKYGFEWIDDKRMRIIEQIRTAIIELVHYEDNASKLKLSEYLKEKCHYDYSFLSKLFSEVNGVSIEKYYIAQKVERIKELLIYDELSISEIADLLQYSSVAHLSTQFRNVTGMTPSQFKQLKEHKREPLDEI</sequence>
<keyword evidence="10" id="KW-1185">Reference proteome</keyword>
<dbReference type="EMBL" id="CACRSZ010000056">
    <property type="protein sequence ID" value="VYT34713.1"/>
    <property type="molecule type" value="Genomic_DNA"/>
</dbReference>
<evidence type="ECO:0000256" key="1">
    <source>
        <dbReference type="ARBA" id="ARBA00023015"/>
    </source>
</evidence>
<dbReference type="Gene3D" id="3.30.70.100">
    <property type="match status" value="1"/>
</dbReference>
<dbReference type="InterPro" id="IPR036163">
    <property type="entry name" value="HMA_dom_sf"/>
</dbReference>
<evidence type="ECO:0000313" key="7">
    <source>
        <dbReference type="EMBL" id="UVQ74528.1"/>
    </source>
</evidence>
<evidence type="ECO:0000256" key="2">
    <source>
        <dbReference type="ARBA" id="ARBA00023125"/>
    </source>
</evidence>
<evidence type="ECO:0000313" key="5">
    <source>
        <dbReference type="EMBL" id="CUP49920.1"/>
    </source>
</evidence>
<evidence type="ECO:0000313" key="10">
    <source>
        <dbReference type="Proteomes" id="UP001060104"/>
    </source>
</evidence>
<dbReference type="RefSeq" id="WP_010539136.1">
    <property type="nucleotide sequence ID" value="NZ_CABMFH010000009.1"/>
</dbReference>
<dbReference type="EMBL" id="CP103141">
    <property type="protein sequence ID" value="UVQ74528.1"/>
    <property type="molecule type" value="Genomic_DNA"/>
</dbReference>
<dbReference type="PROSITE" id="PS00041">
    <property type="entry name" value="HTH_ARAC_FAMILY_1"/>
    <property type="match status" value="1"/>
</dbReference>
<keyword evidence="2 8" id="KW-0238">DNA-binding</keyword>
<reference evidence="6" key="3">
    <citation type="submission" date="2022-08" db="EMBL/GenBank/DDBJ databases">
        <title>Genome Sequencing of Bacteroides fragilis Group Isolates with Nanopore Technology.</title>
        <authorList>
            <person name="Tisza M.J."/>
            <person name="Smith D."/>
            <person name="Dekker J.P."/>
        </authorList>
    </citation>
    <scope>NUCLEOTIDE SEQUENCE</scope>
    <source>
        <strain evidence="6">BFG-351</strain>
        <strain evidence="7">BFG-527</strain>
    </source>
</reference>
<dbReference type="PANTHER" id="PTHR43280">
    <property type="entry name" value="ARAC-FAMILY TRANSCRIPTIONAL REGULATOR"/>
    <property type="match status" value="1"/>
</dbReference>
<accession>A0A6N2VYD1</accession>
<dbReference type="SUPFAM" id="SSF46689">
    <property type="entry name" value="Homeodomain-like"/>
    <property type="match status" value="1"/>
</dbReference>
<gene>
    <name evidence="8" type="ORF">BFLFYP10_02567</name>
    <name evidence="5" type="ORF">ERS852461_02713</name>
    <name evidence="6" type="ORF">NXW97_22715</name>
    <name evidence="7" type="ORF">NXY30_26930</name>
</gene>
<dbReference type="EMBL" id="JANUTS010000001">
    <property type="protein sequence ID" value="MCS2794765.1"/>
    <property type="molecule type" value="Genomic_DNA"/>
</dbReference>
<evidence type="ECO:0000313" key="6">
    <source>
        <dbReference type="EMBL" id="MCS2794765.1"/>
    </source>
</evidence>
<dbReference type="GeneID" id="69591871"/>
<dbReference type="InterPro" id="IPR009057">
    <property type="entry name" value="Homeodomain-like_sf"/>
</dbReference>
<dbReference type="Proteomes" id="UP001204548">
    <property type="component" value="Unassembled WGS sequence"/>
</dbReference>
<dbReference type="GO" id="GO:0046872">
    <property type="term" value="F:metal ion binding"/>
    <property type="evidence" value="ECO:0007669"/>
    <property type="project" value="InterPro"/>
</dbReference>
<dbReference type="Proteomes" id="UP001060104">
    <property type="component" value="Chromosome"/>
</dbReference>
<keyword evidence="3" id="KW-0804">Transcription</keyword>
<organism evidence="5 9">
    <name type="scientific">Bacteroides faecis</name>
    <dbReference type="NCBI Taxonomy" id="674529"/>
    <lineage>
        <taxon>Bacteria</taxon>
        <taxon>Pseudomonadati</taxon>
        <taxon>Bacteroidota</taxon>
        <taxon>Bacteroidia</taxon>
        <taxon>Bacteroidales</taxon>
        <taxon>Bacteroidaceae</taxon>
        <taxon>Bacteroides</taxon>
    </lineage>
</organism>
<dbReference type="InterPro" id="IPR018062">
    <property type="entry name" value="HTH_AraC-typ_CS"/>
</dbReference>
<evidence type="ECO:0000259" key="4">
    <source>
        <dbReference type="PROSITE" id="PS01124"/>
    </source>
</evidence>
<dbReference type="GO" id="GO:0003700">
    <property type="term" value="F:DNA-binding transcription factor activity"/>
    <property type="evidence" value="ECO:0007669"/>
    <property type="project" value="InterPro"/>
</dbReference>
<dbReference type="AlphaFoldDB" id="A0A174NTQ7"/>
<dbReference type="SUPFAM" id="SSF55008">
    <property type="entry name" value="HMA, heavy metal-associated domain"/>
    <property type="match status" value="1"/>
</dbReference>
<dbReference type="Pfam" id="PF12833">
    <property type="entry name" value="HTH_18"/>
    <property type="match status" value="1"/>
</dbReference>
<feature type="domain" description="HTH araC/xylS-type" evidence="4">
    <location>
        <begin position="99"/>
        <end position="180"/>
    </location>
</feature>
<dbReference type="InterPro" id="IPR018060">
    <property type="entry name" value="HTH_AraC"/>
</dbReference>
<dbReference type="EMBL" id="CZAE01000012">
    <property type="protein sequence ID" value="CUP49920.1"/>
    <property type="molecule type" value="Genomic_DNA"/>
</dbReference>
<dbReference type="Proteomes" id="UP000095606">
    <property type="component" value="Unassembled WGS sequence"/>
</dbReference>
<dbReference type="PROSITE" id="PS01124">
    <property type="entry name" value="HTH_ARAC_FAMILY_2"/>
    <property type="match status" value="1"/>
</dbReference>
<protein>
    <submittedName>
        <fullName evidence="6">AraC family transcriptional regulator</fullName>
    </submittedName>
    <submittedName>
        <fullName evidence="8">DNA-binding transcriptional regulator AraC</fullName>
    </submittedName>
    <submittedName>
        <fullName evidence="5">Transcriptional regulator, AraC family</fullName>
    </submittedName>
</protein>
<evidence type="ECO:0000313" key="8">
    <source>
        <dbReference type="EMBL" id="VYT34713.1"/>
    </source>
</evidence>
<dbReference type="PANTHER" id="PTHR43280:SF28">
    <property type="entry name" value="HTH-TYPE TRANSCRIPTIONAL ACTIVATOR RHAS"/>
    <property type="match status" value="1"/>
</dbReference>
<evidence type="ECO:0000256" key="3">
    <source>
        <dbReference type="ARBA" id="ARBA00023163"/>
    </source>
</evidence>
<keyword evidence="1" id="KW-0805">Transcription regulation</keyword>
<name>A0A174NTQ7_9BACE</name>
<proteinExistence type="predicted"/>
<reference evidence="8" key="2">
    <citation type="submission" date="2019-11" db="EMBL/GenBank/DDBJ databases">
        <authorList>
            <person name="Feng L."/>
        </authorList>
    </citation>
    <scope>NUCLEOTIDE SEQUENCE</scope>
    <source>
        <strain evidence="8">BfaecisLFYP10</strain>
    </source>
</reference>
<evidence type="ECO:0000313" key="9">
    <source>
        <dbReference type="Proteomes" id="UP000095606"/>
    </source>
</evidence>
<dbReference type="Gene3D" id="1.10.10.60">
    <property type="entry name" value="Homeodomain-like"/>
    <property type="match status" value="2"/>
</dbReference>
<dbReference type="GO" id="GO:0043565">
    <property type="term" value="F:sequence-specific DNA binding"/>
    <property type="evidence" value="ECO:0007669"/>
    <property type="project" value="InterPro"/>
</dbReference>
<reference evidence="5 9" key="1">
    <citation type="submission" date="2015-09" db="EMBL/GenBank/DDBJ databases">
        <authorList>
            <consortium name="Pathogen Informatics"/>
        </authorList>
    </citation>
    <scope>NUCLEOTIDE SEQUENCE [LARGE SCALE GENOMIC DNA]</scope>
    <source>
        <strain evidence="5 9">2789STDY5834846</strain>
    </source>
</reference>
<accession>A0A174NTQ7</accession>
<dbReference type="SMART" id="SM00342">
    <property type="entry name" value="HTH_ARAC"/>
    <property type="match status" value="1"/>
</dbReference>